<sequence length="495" mass="56219">MSAGNSLGSHITKRESLVPELNYDIVSYIMASCPRGDVSSLMKTCHAYYSIGVPILLRPSDGFHKGSKSFYDFMFATSPGPPDRFRYLLDLEARFDPNKPETLIIPRLLLRAMNLERLSIHGADELMEFYPHVADSLTKLTEFRCWSVDTPGTGAIEWLKRTTAPIARLQVVLFIDNNTSPVLDILPAILKFADTLVSLELVNALVGPNTSGILFLKVREIKILMYHVFGYLTPGQNIIQSFPNLEVLHVDILEMYEEEEGDGDEEAMDREHDFNVGEVTRLGVPTRPLKELQGNIISLYRGGYCSNWPVEKLTVDDIRCKPEFHMFLPIFDLIRPRVLSLNISYEIADINDYLSLAFEAVSRVGTVEDLRLNFWFHFDYFFNPGTDASTYSDYIVPVVDDFLSELSMPLELLSDTIKRLTLRCHTDSWDLDVGLIEVDAPAAGSLYFETIPSLESITFELPQMVDVTEGGRVRCKRHEETYTRKEETPRVELMG</sequence>
<gene>
    <name evidence="1" type="ORF">NLI96_g6270</name>
</gene>
<dbReference type="EMBL" id="JANAWD010000226">
    <property type="protein sequence ID" value="KAJ3483496.1"/>
    <property type="molecule type" value="Genomic_DNA"/>
</dbReference>
<comment type="caution">
    <text evidence="1">The sequence shown here is derived from an EMBL/GenBank/DDBJ whole genome shotgun (WGS) entry which is preliminary data.</text>
</comment>
<protein>
    <submittedName>
        <fullName evidence="1">Uncharacterized protein</fullName>
    </submittedName>
</protein>
<evidence type="ECO:0000313" key="1">
    <source>
        <dbReference type="EMBL" id="KAJ3483496.1"/>
    </source>
</evidence>
<dbReference type="Proteomes" id="UP001212997">
    <property type="component" value="Unassembled WGS sequence"/>
</dbReference>
<evidence type="ECO:0000313" key="2">
    <source>
        <dbReference type="Proteomes" id="UP001212997"/>
    </source>
</evidence>
<organism evidence="1 2">
    <name type="scientific">Meripilus lineatus</name>
    <dbReference type="NCBI Taxonomy" id="2056292"/>
    <lineage>
        <taxon>Eukaryota</taxon>
        <taxon>Fungi</taxon>
        <taxon>Dikarya</taxon>
        <taxon>Basidiomycota</taxon>
        <taxon>Agaricomycotina</taxon>
        <taxon>Agaricomycetes</taxon>
        <taxon>Polyporales</taxon>
        <taxon>Meripilaceae</taxon>
        <taxon>Meripilus</taxon>
    </lineage>
</organism>
<keyword evidence="2" id="KW-1185">Reference proteome</keyword>
<proteinExistence type="predicted"/>
<reference evidence="1" key="1">
    <citation type="submission" date="2022-07" db="EMBL/GenBank/DDBJ databases">
        <title>Genome Sequence of Physisporinus lineatus.</title>
        <authorList>
            <person name="Buettner E."/>
        </authorList>
    </citation>
    <scope>NUCLEOTIDE SEQUENCE</scope>
    <source>
        <strain evidence="1">VT162</strain>
    </source>
</reference>
<name>A0AAD5YI82_9APHY</name>
<accession>A0AAD5YI82</accession>
<dbReference type="AlphaFoldDB" id="A0AAD5YI82"/>